<evidence type="ECO:0000313" key="2">
    <source>
        <dbReference type="EMBL" id="HHQ80220.1"/>
    </source>
</evidence>
<dbReference type="InterPro" id="IPR050513">
    <property type="entry name" value="RavA_ATPases"/>
</dbReference>
<gene>
    <name evidence="2" type="ORF">ENM78_01975</name>
</gene>
<dbReference type="Pfam" id="PF20030">
    <property type="entry name" value="bpMoxR"/>
    <property type="match status" value="1"/>
</dbReference>
<proteinExistence type="predicted"/>
<dbReference type="PANTHER" id="PTHR32204">
    <property type="entry name" value="ATPASE RAVA"/>
    <property type="match status" value="1"/>
</dbReference>
<dbReference type="GO" id="GO:0005524">
    <property type="term" value="F:ATP binding"/>
    <property type="evidence" value="ECO:0007669"/>
    <property type="project" value="InterPro"/>
</dbReference>
<reference evidence="2" key="1">
    <citation type="journal article" date="2020" name="mSystems">
        <title>Genome- and Community-Level Interaction Insights into Carbon Utilization and Element Cycling Functions of Hydrothermarchaeota in Hydrothermal Sediment.</title>
        <authorList>
            <person name="Zhou Z."/>
            <person name="Liu Y."/>
            <person name="Xu W."/>
            <person name="Pan J."/>
            <person name="Luo Z.H."/>
            <person name="Li M."/>
        </authorList>
    </citation>
    <scope>NUCLEOTIDE SEQUENCE [LARGE SCALE GENOMIC DNA]</scope>
    <source>
        <strain evidence="2">SpSt-1116</strain>
    </source>
</reference>
<dbReference type="InterPro" id="IPR027417">
    <property type="entry name" value="P-loop_NTPase"/>
</dbReference>
<dbReference type="InterPro" id="IPR045427">
    <property type="entry name" value="MoxR"/>
</dbReference>
<dbReference type="EMBL" id="DRZC01000028">
    <property type="protein sequence ID" value="HHQ80220.1"/>
    <property type="molecule type" value="Genomic_DNA"/>
</dbReference>
<dbReference type="InterPro" id="IPR003593">
    <property type="entry name" value="AAA+_ATPase"/>
</dbReference>
<dbReference type="Gene3D" id="3.40.50.300">
    <property type="entry name" value="P-loop containing nucleotide triphosphate hydrolases"/>
    <property type="match status" value="1"/>
</dbReference>
<dbReference type="AlphaFoldDB" id="A0A7J3ZLA5"/>
<comment type="caution">
    <text evidence="2">The sequence shown here is derived from an EMBL/GenBank/DDBJ whole genome shotgun (WGS) entry which is preliminary data.</text>
</comment>
<accession>A0A7J3ZLA5</accession>
<feature type="domain" description="AAA+ ATPase" evidence="1">
    <location>
        <begin position="43"/>
        <end position="183"/>
    </location>
</feature>
<dbReference type="SMART" id="SM00382">
    <property type="entry name" value="AAA"/>
    <property type="match status" value="1"/>
</dbReference>
<sequence>MNSVGVEVNRDVLDRLCIVRESLLELFVEKEEAIDAIIVGLLSGEPVLLVGPPGTAKTQMIEALGRLIDARYFYYLLTRFTEPDEILGPLDINALREGVYRRITANRLPEAEIVFLDEIFKASSAIRNVLLDIVLYKRVLNGTEYINIPMLAFYSASNEVSADSEDAGFYDRLTIRSFGRNVSLDRWSELLQRGLKLLELDSIPPIMNAGGVKKLQRKVYERTTGLSEKKQVINKFIEVLMELRQRGINLSDRRKIKTLHVASAFSVMHLEEHVTLDSLADAIRVTAPSTEDDMERVEEAIIRAGLSSYSYRIRQLQTLIAELRNVCRIAATEGGSSVEQATQAITAIVNKAKTLLRASGENPRLKPYARQLEREIARATRILEELAQEHHGSPYTSTFWRHKDEE</sequence>
<name>A0A7J3ZLA5_9CREN</name>
<protein>
    <submittedName>
        <fullName evidence="2">AAA family ATPase</fullName>
    </submittedName>
</protein>
<dbReference type="PANTHER" id="PTHR32204:SF0">
    <property type="entry name" value="ATPASE RAVA"/>
    <property type="match status" value="1"/>
</dbReference>
<dbReference type="PRINTS" id="PR00300">
    <property type="entry name" value="CLPPROTEASEA"/>
</dbReference>
<dbReference type="InterPro" id="IPR001270">
    <property type="entry name" value="ClpA/B"/>
</dbReference>
<organism evidence="2">
    <name type="scientific">Fervidicoccus fontis</name>
    <dbReference type="NCBI Taxonomy" id="683846"/>
    <lineage>
        <taxon>Archaea</taxon>
        <taxon>Thermoproteota</taxon>
        <taxon>Thermoprotei</taxon>
        <taxon>Fervidicoccales</taxon>
        <taxon>Fervidicoccaceae</taxon>
        <taxon>Fervidicoccus</taxon>
    </lineage>
</organism>
<dbReference type="CDD" id="cd00009">
    <property type="entry name" value="AAA"/>
    <property type="match status" value="1"/>
</dbReference>
<evidence type="ECO:0000259" key="1">
    <source>
        <dbReference type="SMART" id="SM00382"/>
    </source>
</evidence>
<dbReference type="SUPFAM" id="SSF52540">
    <property type="entry name" value="P-loop containing nucleoside triphosphate hydrolases"/>
    <property type="match status" value="1"/>
</dbReference>